<dbReference type="Pfam" id="PF00962">
    <property type="entry name" value="A_deaminase"/>
    <property type="match status" value="1"/>
</dbReference>
<evidence type="ECO:0000256" key="2">
    <source>
        <dbReference type="ARBA" id="ARBA00006676"/>
    </source>
</evidence>
<dbReference type="PANTHER" id="PTHR11409:SF42">
    <property type="entry name" value="ADENOSINE DEAMINASE-LIKE PROTEIN"/>
    <property type="match status" value="1"/>
</dbReference>
<keyword evidence="5" id="KW-0862">Zinc</keyword>
<comment type="caution">
    <text evidence="9">The sequence shown here is derived from an EMBL/GenBank/DDBJ whole genome shotgun (WGS) entry which is preliminary data.</text>
</comment>
<dbReference type="GO" id="GO:0009117">
    <property type="term" value="P:nucleotide metabolic process"/>
    <property type="evidence" value="ECO:0007669"/>
    <property type="project" value="UniProtKB-KW"/>
</dbReference>
<reference evidence="9" key="1">
    <citation type="submission" date="2020-05" db="EMBL/GenBank/DDBJ databases">
        <title>Mycena genomes resolve the evolution of fungal bioluminescence.</title>
        <authorList>
            <person name="Tsai I.J."/>
        </authorList>
    </citation>
    <scope>NUCLEOTIDE SEQUENCE</scope>
    <source>
        <strain evidence="9">160909Yilan</strain>
    </source>
</reference>
<dbReference type="PANTHER" id="PTHR11409">
    <property type="entry name" value="ADENOSINE DEAMINASE"/>
    <property type="match status" value="1"/>
</dbReference>
<sequence length="363" mass="40069">MAQISGFAAMALDSLNPSQLAFIHSLPKAELHAHLNGSIPISELQQMANEYSQTSDNLASDLVREGIAKLKRGVALDEIYDFFNLFPAIYALTSNPANLRRATRAVLEQFLDGDRPQCTYLELRSTPRETAEMSKLDYVQAVLDEVERYPASRASLIVSLDRRMTTRAAQECVEIAHQLKAEGRRVVGVDLCGDPQAGDMGTFEQQFHDAKEAGLGITLHIAETPANPAEEILQLLSYAPDRLGHATFLDDEGKAIVRGNKACIEICLSSNLLCKTVAKLDDHHIRYYLQHDHPIAICTDDTLPFRTSLPGEYALLLASPPLGLGLSEPEQRDSEFAELLDEGDIPFVARLLLHSVPIKAKIR</sequence>
<comment type="catalytic activity">
    <reaction evidence="7">
        <text>N(6)-methyl-AMP + H2O + H(+) = IMP + methylamine</text>
        <dbReference type="Rhea" id="RHEA:16001"/>
        <dbReference type="ChEBI" id="CHEBI:15377"/>
        <dbReference type="ChEBI" id="CHEBI:15378"/>
        <dbReference type="ChEBI" id="CHEBI:58053"/>
        <dbReference type="ChEBI" id="CHEBI:59338"/>
        <dbReference type="ChEBI" id="CHEBI:144842"/>
    </reaction>
    <physiologicalReaction direction="left-to-right" evidence="7">
        <dbReference type="Rhea" id="RHEA:16002"/>
    </physiologicalReaction>
</comment>
<keyword evidence="4 9" id="KW-0378">Hydrolase</keyword>
<feature type="domain" description="Adenosine deaminase" evidence="8">
    <location>
        <begin position="27"/>
        <end position="316"/>
    </location>
</feature>
<dbReference type="InterPro" id="IPR001365">
    <property type="entry name" value="A_deaminase_dom"/>
</dbReference>
<dbReference type="InterPro" id="IPR006330">
    <property type="entry name" value="Ado/ade_deaminase"/>
</dbReference>
<comment type="cofactor">
    <cofactor evidence="1">
        <name>Zn(2+)</name>
        <dbReference type="ChEBI" id="CHEBI:29105"/>
    </cofactor>
</comment>
<dbReference type="OrthoDB" id="272271at2759"/>
<dbReference type="GO" id="GO:0004000">
    <property type="term" value="F:adenosine deaminase activity"/>
    <property type="evidence" value="ECO:0007669"/>
    <property type="project" value="TreeGrafter"/>
</dbReference>
<dbReference type="Proteomes" id="UP000623467">
    <property type="component" value="Unassembled WGS sequence"/>
</dbReference>
<proteinExistence type="inferred from homology"/>
<dbReference type="AlphaFoldDB" id="A0A8H6XVS4"/>
<dbReference type="GO" id="GO:0006154">
    <property type="term" value="P:adenosine catabolic process"/>
    <property type="evidence" value="ECO:0007669"/>
    <property type="project" value="TreeGrafter"/>
</dbReference>
<protein>
    <submittedName>
        <fullName evidence="9">Metallo-dependent hydrolase</fullName>
    </submittedName>
</protein>
<evidence type="ECO:0000256" key="4">
    <source>
        <dbReference type="ARBA" id="ARBA00022801"/>
    </source>
</evidence>
<name>A0A8H6XVS4_9AGAR</name>
<organism evidence="9 10">
    <name type="scientific">Mycena sanguinolenta</name>
    <dbReference type="NCBI Taxonomy" id="230812"/>
    <lineage>
        <taxon>Eukaryota</taxon>
        <taxon>Fungi</taxon>
        <taxon>Dikarya</taxon>
        <taxon>Basidiomycota</taxon>
        <taxon>Agaricomycotina</taxon>
        <taxon>Agaricomycetes</taxon>
        <taxon>Agaricomycetidae</taxon>
        <taxon>Agaricales</taxon>
        <taxon>Marasmiineae</taxon>
        <taxon>Mycenaceae</taxon>
        <taxon>Mycena</taxon>
    </lineage>
</organism>
<evidence type="ECO:0000259" key="8">
    <source>
        <dbReference type="Pfam" id="PF00962"/>
    </source>
</evidence>
<evidence type="ECO:0000256" key="7">
    <source>
        <dbReference type="ARBA" id="ARBA00048787"/>
    </source>
</evidence>
<dbReference type="GO" id="GO:0046872">
    <property type="term" value="F:metal ion binding"/>
    <property type="evidence" value="ECO:0007669"/>
    <property type="project" value="UniProtKB-KW"/>
</dbReference>
<accession>A0A8H6XVS4</accession>
<gene>
    <name evidence="9" type="ORF">MSAN_01758600</name>
</gene>
<evidence type="ECO:0000313" key="10">
    <source>
        <dbReference type="Proteomes" id="UP000623467"/>
    </source>
</evidence>
<dbReference type="InterPro" id="IPR032466">
    <property type="entry name" value="Metal_Hydrolase"/>
</dbReference>
<dbReference type="Gene3D" id="3.20.20.140">
    <property type="entry name" value="Metal-dependent hydrolases"/>
    <property type="match status" value="1"/>
</dbReference>
<dbReference type="EMBL" id="JACAZH010000017">
    <property type="protein sequence ID" value="KAF7348062.1"/>
    <property type="molecule type" value="Genomic_DNA"/>
</dbReference>
<keyword evidence="6" id="KW-0546">Nucleotide metabolism</keyword>
<keyword evidence="10" id="KW-1185">Reference proteome</keyword>
<evidence type="ECO:0000256" key="3">
    <source>
        <dbReference type="ARBA" id="ARBA00022723"/>
    </source>
</evidence>
<dbReference type="GO" id="GO:0046103">
    <property type="term" value="P:inosine biosynthetic process"/>
    <property type="evidence" value="ECO:0007669"/>
    <property type="project" value="TreeGrafter"/>
</dbReference>
<evidence type="ECO:0000256" key="6">
    <source>
        <dbReference type="ARBA" id="ARBA00023080"/>
    </source>
</evidence>
<dbReference type="SUPFAM" id="SSF51556">
    <property type="entry name" value="Metallo-dependent hydrolases"/>
    <property type="match status" value="1"/>
</dbReference>
<evidence type="ECO:0000256" key="1">
    <source>
        <dbReference type="ARBA" id="ARBA00001947"/>
    </source>
</evidence>
<evidence type="ECO:0000256" key="5">
    <source>
        <dbReference type="ARBA" id="ARBA00022833"/>
    </source>
</evidence>
<comment type="similarity">
    <text evidence="2">Belongs to the metallo-dependent hydrolases superfamily. Adenosine and AMP deaminases family.</text>
</comment>
<evidence type="ECO:0000313" key="9">
    <source>
        <dbReference type="EMBL" id="KAF7348062.1"/>
    </source>
</evidence>
<keyword evidence="3" id="KW-0479">Metal-binding</keyword>